<keyword evidence="1" id="KW-0677">Repeat</keyword>
<gene>
    <name evidence="2" type="ORF">IMG5_060000</name>
</gene>
<evidence type="ECO:0008006" key="4">
    <source>
        <dbReference type="Google" id="ProtNLM"/>
    </source>
</evidence>
<dbReference type="EMBL" id="GL983502">
    <property type="protein sequence ID" value="EGR33186.1"/>
    <property type="molecule type" value="Genomic_DNA"/>
</dbReference>
<dbReference type="AlphaFoldDB" id="G0QNM5"/>
<dbReference type="STRING" id="857967.G0QNM5"/>
<dbReference type="SMART" id="SM00368">
    <property type="entry name" value="LRR_RI"/>
    <property type="match status" value="8"/>
</dbReference>
<dbReference type="Pfam" id="PF13516">
    <property type="entry name" value="LRR_6"/>
    <property type="match status" value="6"/>
</dbReference>
<dbReference type="Gene3D" id="3.80.10.10">
    <property type="entry name" value="Ribonuclease Inhibitor"/>
    <property type="match status" value="3"/>
</dbReference>
<evidence type="ECO:0000313" key="3">
    <source>
        <dbReference type="Proteomes" id="UP000008983"/>
    </source>
</evidence>
<dbReference type="PANTHER" id="PTHR24111">
    <property type="entry name" value="LEUCINE-RICH REPEAT-CONTAINING PROTEIN 34"/>
    <property type="match status" value="1"/>
</dbReference>
<dbReference type="OMA" id="IKNCGMK"/>
<dbReference type="RefSeq" id="XP_004037172.1">
    <property type="nucleotide sequence ID" value="XM_004037124.1"/>
</dbReference>
<dbReference type="InterPro" id="IPR001611">
    <property type="entry name" value="Leu-rich_rpt"/>
</dbReference>
<evidence type="ECO:0000256" key="1">
    <source>
        <dbReference type="ARBA" id="ARBA00022737"/>
    </source>
</evidence>
<name>G0QNM5_ICHMU</name>
<dbReference type="OrthoDB" id="418974at2759"/>
<reference evidence="2 3" key="1">
    <citation type="submission" date="2011-07" db="EMBL/GenBank/DDBJ databases">
        <authorList>
            <person name="Coyne R."/>
            <person name="Brami D."/>
            <person name="Johnson J."/>
            <person name="Hostetler J."/>
            <person name="Hannick L."/>
            <person name="Clark T."/>
            <person name="Cassidy-Hanley D."/>
            <person name="Inman J."/>
        </authorList>
    </citation>
    <scope>NUCLEOTIDE SEQUENCE [LARGE SCALE GENOMIC DNA]</scope>
    <source>
        <strain evidence="2 3">G5</strain>
    </source>
</reference>
<dbReference type="GeneID" id="14909355"/>
<dbReference type="InterPro" id="IPR052201">
    <property type="entry name" value="LRR-containing_regulator"/>
</dbReference>
<proteinExistence type="predicted"/>
<dbReference type="eggNOG" id="KOG4308">
    <property type="taxonomic scope" value="Eukaryota"/>
</dbReference>
<dbReference type="Proteomes" id="UP000008983">
    <property type="component" value="Unassembled WGS sequence"/>
</dbReference>
<accession>G0QNM5</accession>
<keyword evidence="3" id="KW-1185">Reference proteome</keyword>
<dbReference type="InParanoid" id="G0QNM5"/>
<sequence length="404" mass="46297">MNIQQIRNEISHEFLENCQQIKHEANKILISELEYPSRTLQQDSEETLDIVFRGNDKLNFTSRLKDKDIIILSEVLKKHASIIHHIDLSFNLITDIGAEALSSLLALCNNIESLNLQGNNIENTGGLHLADKLKENFSLKYLNLDSNKIKTNGSMNIIEILFNNKNLIELNLADNDITHDGMIGITSVLNFQNNTLAVLNVDKPTYTSIGQETAIHFAKMLQSNRSLEKLSLQKHNFTCEAIYIMTEHLLENNKLRVLDLTANKISFKGCEAIAKYLLSEYCVLESLILKSNRTGHYGAKAIAQALSKTKSLVHLDMTYNDIDDNGLKMIAEALESNKSLVSLKLYFNHFGQMALQEFHKLRIKPRKEIWYWDFHTYVVDDHIEMAYIDTRIPYDIFVSLPYYV</sequence>
<dbReference type="SUPFAM" id="SSF52047">
    <property type="entry name" value="RNI-like"/>
    <property type="match status" value="1"/>
</dbReference>
<dbReference type="PANTHER" id="PTHR24111:SF0">
    <property type="entry name" value="LEUCINE-RICH REPEAT-CONTAINING PROTEIN"/>
    <property type="match status" value="1"/>
</dbReference>
<evidence type="ECO:0000313" key="2">
    <source>
        <dbReference type="EMBL" id="EGR33186.1"/>
    </source>
</evidence>
<organism evidence="2 3">
    <name type="scientific">Ichthyophthirius multifiliis</name>
    <name type="common">White spot disease agent</name>
    <name type="synonym">Ich</name>
    <dbReference type="NCBI Taxonomy" id="5932"/>
    <lineage>
        <taxon>Eukaryota</taxon>
        <taxon>Sar</taxon>
        <taxon>Alveolata</taxon>
        <taxon>Ciliophora</taxon>
        <taxon>Intramacronucleata</taxon>
        <taxon>Oligohymenophorea</taxon>
        <taxon>Hymenostomatida</taxon>
        <taxon>Ophryoglenina</taxon>
        <taxon>Ichthyophthirius</taxon>
    </lineage>
</organism>
<protein>
    <recommendedName>
        <fullName evidence="4">Leucine rich repeat protein</fullName>
    </recommendedName>
</protein>
<dbReference type="InterPro" id="IPR032675">
    <property type="entry name" value="LRR_dom_sf"/>
</dbReference>